<evidence type="ECO:0000313" key="1">
    <source>
        <dbReference type="EMBL" id="KAJ9107095.1"/>
    </source>
</evidence>
<keyword evidence="2" id="KW-1185">Reference proteome</keyword>
<dbReference type="Proteomes" id="UP001230649">
    <property type="component" value="Unassembled WGS sequence"/>
</dbReference>
<organism evidence="1 2">
    <name type="scientific">Naganishia adeliensis</name>
    <dbReference type="NCBI Taxonomy" id="92952"/>
    <lineage>
        <taxon>Eukaryota</taxon>
        <taxon>Fungi</taxon>
        <taxon>Dikarya</taxon>
        <taxon>Basidiomycota</taxon>
        <taxon>Agaricomycotina</taxon>
        <taxon>Tremellomycetes</taxon>
        <taxon>Filobasidiales</taxon>
        <taxon>Filobasidiaceae</taxon>
        <taxon>Naganishia</taxon>
    </lineage>
</organism>
<name>A0ACC2W5U5_9TREE</name>
<evidence type="ECO:0000313" key="2">
    <source>
        <dbReference type="Proteomes" id="UP001230649"/>
    </source>
</evidence>
<gene>
    <name evidence="1" type="ORF">QFC20_003820</name>
</gene>
<dbReference type="EMBL" id="JASBWS010000038">
    <property type="protein sequence ID" value="KAJ9107095.1"/>
    <property type="molecule type" value="Genomic_DNA"/>
</dbReference>
<reference evidence="1" key="1">
    <citation type="submission" date="2023-04" db="EMBL/GenBank/DDBJ databases">
        <title>Draft Genome sequencing of Naganishia species isolated from polar environments using Oxford Nanopore Technology.</title>
        <authorList>
            <person name="Leo P."/>
            <person name="Venkateswaran K."/>
        </authorList>
    </citation>
    <scope>NUCLEOTIDE SEQUENCE</scope>
    <source>
        <strain evidence="1">MNA-CCFEE 5262</strain>
    </source>
</reference>
<accession>A0ACC2W5U5</accession>
<protein>
    <submittedName>
        <fullName evidence="1">Uncharacterized protein</fullName>
    </submittedName>
</protein>
<proteinExistence type="predicted"/>
<comment type="caution">
    <text evidence="1">The sequence shown here is derived from an EMBL/GenBank/DDBJ whole genome shotgun (WGS) entry which is preliminary data.</text>
</comment>
<sequence>MVSQRIDGHPGFRTFLSDMNIIAYLLPKGIPHVNDHIGWQWRKKRDLYQNLGTSILSTVSFIDNRTTYSVSSPEACRILNSDRRKFQKPVQLYEILKVFGSNVVVTEGEEWRRHRKIVAPGFSEKVFELVWNTSSWITFELFKSEGWAALEPGQSTYVLNIPALTLRPVTATASFGAPLSWKQDPKESRGEGYEMSFVEAISEVSENIFWLLAMPKVRQAGNSKFELIDVIQRVGLADRELRSYMHDMIRARREEIRHGEYSTKDDLFNGMVAASMQEESDEKSGGGLTDDELVGNIFIFALAGHETSSHTLAFAIAYLALHPSKQAWLFEELINVYPPSHIPTYADFPSLTRTLAVLYETLRLHPAVVYIPKYATEDTWLPDDPDNEQEGEGKRVFVPKGTECGIDTVGLPRYWKNPNAFEPERFLEDYNRDAFAPFSAGARACIGRKFAEVEMVAVLSLLVRTYEILPLVTPDPSNIDEASGSTHEPTLPNLLAEKLLDTKPGVTLTPRDIGVRLVKRREGAVSRPEE</sequence>